<proteinExistence type="predicted"/>
<evidence type="ECO:0000259" key="10">
    <source>
        <dbReference type="PROSITE" id="PS51296"/>
    </source>
</evidence>
<feature type="domain" description="Rieske" evidence="10">
    <location>
        <begin position="42"/>
        <end position="134"/>
    </location>
</feature>
<dbReference type="PROSITE" id="PS51296">
    <property type="entry name" value="RIESKE"/>
    <property type="match status" value="1"/>
</dbReference>
<evidence type="ECO:0000256" key="8">
    <source>
        <dbReference type="ARBA" id="ARBA00029586"/>
    </source>
</evidence>
<dbReference type="Gene3D" id="2.102.10.10">
    <property type="entry name" value="Rieske [2Fe-2S] iron-sulphur domain"/>
    <property type="match status" value="1"/>
</dbReference>
<dbReference type="Proteomes" id="UP001589703">
    <property type="component" value="Unassembled WGS sequence"/>
</dbReference>
<dbReference type="InterPro" id="IPR017941">
    <property type="entry name" value="Rieske_2Fe-2S"/>
</dbReference>
<evidence type="ECO:0000256" key="9">
    <source>
        <dbReference type="ARBA" id="ARBA00034078"/>
    </source>
</evidence>
<keyword evidence="6" id="KW-0411">Iron-sulfur</keyword>
<sequence length="138" mass="13889">MPGRPAPSRRALLKTAAVTPVAGAGLAACSPGKQAEGPTGPVELGAESEVAPGSSKLYRDQNVVVSRDAGGTLTAYSTICTHAGCAISKLDGTTLTCFCHGSEFDATNGKVLQAPASVPLKKLSVQVKNGRIVASPEA</sequence>
<keyword evidence="3" id="KW-0001">2Fe-2S</keyword>
<evidence type="ECO:0000256" key="7">
    <source>
        <dbReference type="ARBA" id="ARBA00023157"/>
    </source>
</evidence>
<evidence type="ECO:0000256" key="4">
    <source>
        <dbReference type="ARBA" id="ARBA00022723"/>
    </source>
</evidence>
<dbReference type="InterPro" id="IPR006311">
    <property type="entry name" value="TAT_signal"/>
</dbReference>
<evidence type="ECO:0000313" key="12">
    <source>
        <dbReference type="Proteomes" id="UP001589703"/>
    </source>
</evidence>
<dbReference type="PRINTS" id="PR00162">
    <property type="entry name" value="RIESKE"/>
</dbReference>
<evidence type="ECO:0000256" key="1">
    <source>
        <dbReference type="ARBA" id="ARBA00002494"/>
    </source>
</evidence>
<evidence type="ECO:0000256" key="2">
    <source>
        <dbReference type="ARBA" id="ARBA00015816"/>
    </source>
</evidence>
<comment type="function">
    <text evidence="1">Iron-sulfur subunit of the cytochrome bc1 complex, an essential component of the respiratory electron transport chain required for ATP synthesis. The bc1 complex catalyzes the oxidation of menaquinol and the reduction of cytochrome c in the respiratory chain. The bc1 complex operates through a Q-cycle mechanism that couples electron transfer to generation of the proton gradient that drives ATP synthesis.</text>
</comment>
<dbReference type="InterPro" id="IPR005805">
    <property type="entry name" value="Rieske_Fe-S_prot_C"/>
</dbReference>
<keyword evidence="4" id="KW-0479">Metal-binding</keyword>
<dbReference type="InterPro" id="IPR019546">
    <property type="entry name" value="TAT_signal_bac_arc"/>
</dbReference>
<dbReference type="InterPro" id="IPR014349">
    <property type="entry name" value="Rieske_Fe-S_prot"/>
</dbReference>
<dbReference type="SUPFAM" id="SSF50022">
    <property type="entry name" value="ISP domain"/>
    <property type="match status" value="1"/>
</dbReference>
<dbReference type="PROSITE" id="PS51318">
    <property type="entry name" value="TAT"/>
    <property type="match status" value="1"/>
</dbReference>
<reference evidence="11 12" key="1">
    <citation type="submission" date="2024-09" db="EMBL/GenBank/DDBJ databases">
        <authorList>
            <person name="Sun Q."/>
            <person name="Mori K."/>
        </authorList>
    </citation>
    <scope>NUCLEOTIDE SEQUENCE [LARGE SCALE GENOMIC DNA]</scope>
    <source>
        <strain evidence="11 12">JCM 10918</strain>
    </source>
</reference>
<keyword evidence="5" id="KW-0408">Iron</keyword>
<dbReference type="PANTHER" id="PTHR10134">
    <property type="entry name" value="CYTOCHROME B-C1 COMPLEX SUBUNIT RIESKE, MITOCHONDRIAL"/>
    <property type="match status" value="1"/>
</dbReference>
<evidence type="ECO:0000256" key="5">
    <source>
        <dbReference type="ARBA" id="ARBA00023004"/>
    </source>
</evidence>
<evidence type="ECO:0000256" key="6">
    <source>
        <dbReference type="ARBA" id="ARBA00023014"/>
    </source>
</evidence>
<keyword evidence="7" id="KW-1015">Disulfide bond</keyword>
<dbReference type="RefSeq" id="WP_247463673.1">
    <property type="nucleotide sequence ID" value="NZ_JBHMAR010000043.1"/>
</dbReference>
<comment type="cofactor">
    <cofactor evidence="9">
        <name>[2Fe-2S] cluster</name>
        <dbReference type="ChEBI" id="CHEBI:190135"/>
    </cofactor>
</comment>
<dbReference type="Pfam" id="PF00355">
    <property type="entry name" value="Rieske"/>
    <property type="match status" value="1"/>
</dbReference>
<dbReference type="CDD" id="cd03467">
    <property type="entry name" value="Rieske"/>
    <property type="match status" value="1"/>
</dbReference>
<accession>A0ABV5VK86</accession>
<organism evidence="11 12">
    <name type="scientific">Streptomyces thermocoprophilus</name>
    <dbReference type="NCBI Taxonomy" id="78356"/>
    <lineage>
        <taxon>Bacteria</taxon>
        <taxon>Bacillati</taxon>
        <taxon>Actinomycetota</taxon>
        <taxon>Actinomycetes</taxon>
        <taxon>Kitasatosporales</taxon>
        <taxon>Streptomycetaceae</taxon>
        <taxon>Streptomyces</taxon>
    </lineage>
</organism>
<name>A0ABV5VK86_9ACTN</name>
<comment type="caution">
    <text evidence="11">The sequence shown here is derived from an EMBL/GenBank/DDBJ whole genome shotgun (WGS) entry which is preliminary data.</text>
</comment>
<keyword evidence="12" id="KW-1185">Reference proteome</keyword>
<gene>
    <name evidence="11" type="ORF">ACFFRO_24470</name>
</gene>
<dbReference type="PROSITE" id="PS51257">
    <property type="entry name" value="PROKAR_LIPOPROTEIN"/>
    <property type="match status" value="1"/>
</dbReference>
<evidence type="ECO:0000256" key="3">
    <source>
        <dbReference type="ARBA" id="ARBA00022714"/>
    </source>
</evidence>
<dbReference type="EMBL" id="JBHMAR010000043">
    <property type="protein sequence ID" value="MFB9738242.1"/>
    <property type="molecule type" value="Genomic_DNA"/>
</dbReference>
<dbReference type="InterPro" id="IPR036922">
    <property type="entry name" value="Rieske_2Fe-2S_sf"/>
</dbReference>
<protein>
    <recommendedName>
        <fullName evidence="2">Cytochrome bc1 complex Rieske iron-sulfur subunit</fullName>
    </recommendedName>
    <alternativeName>
        <fullName evidence="8">Cytochrome bc1 reductase complex subunit QcrA</fullName>
    </alternativeName>
</protein>
<dbReference type="NCBIfam" id="TIGR01409">
    <property type="entry name" value="TAT_signal_seq"/>
    <property type="match status" value="1"/>
</dbReference>
<evidence type="ECO:0000313" key="11">
    <source>
        <dbReference type="EMBL" id="MFB9738242.1"/>
    </source>
</evidence>